<keyword evidence="5" id="KW-0119">Carbohydrate metabolism</keyword>
<evidence type="ECO:0000256" key="2">
    <source>
        <dbReference type="ARBA" id="ARBA00006906"/>
    </source>
</evidence>
<evidence type="ECO:0000256" key="3">
    <source>
        <dbReference type="ARBA" id="ARBA00011233"/>
    </source>
</evidence>
<evidence type="ECO:0000313" key="7">
    <source>
        <dbReference type="Proteomes" id="UP001622496"/>
    </source>
</evidence>
<organism evidence="6 7">
    <name type="scientific">[Kitasatospora] papulosa</name>
    <dbReference type="NCBI Taxonomy" id="1464011"/>
    <lineage>
        <taxon>Bacteria</taxon>
        <taxon>Bacillati</taxon>
        <taxon>Actinomycetota</taxon>
        <taxon>Actinomycetes</taxon>
        <taxon>Kitasatosporales</taxon>
        <taxon>Streptomycetaceae</taxon>
        <taxon>Streptomyces</taxon>
    </lineage>
</organism>
<dbReference type="Gene3D" id="3.20.20.70">
    <property type="entry name" value="Aldolase class I"/>
    <property type="match status" value="1"/>
</dbReference>
<dbReference type="PANTHER" id="PTHR30246:SF1">
    <property type="entry name" value="2-DEHYDRO-3-DEOXY-6-PHOSPHOGALACTONATE ALDOLASE-RELATED"/>
    <property type="match status" value="1"/>
</dbReference>
<dbReference type="Proteomes" id="UP001622496">
    <property type="component" value="Chromosome"/>
</dbReference>
<comment type="subunit">
    <text evidence="3">Homotrimer.</text>
</comment>
<evidence type="ECO:0000313" key="6">
    <source>
        <dbReference type="EMBL" id="WTP64680.1"/>
    </source>
</evidence>
<protein>
    <submittedName>
        <fullName evidence="6">Bifunctional 4-hydroxy-2-oxoglutarate aldolase/2-dehydro-3-deoxy-phosphogluconate aldolase</fullName>
    </submittedName>
</protein>
<keyword evidence="7" id="KW-1185">Reference proteome</keyword>
<dbReference type="Pfam" id="PF01081">
    <property type="entry name" value="Aldolase"/>
    <property type="match status" value="1"/>
</dbReference>
<evidence type="ECO:0000256" key="1">
    <source>
        <dbReference type="ARBA" id="ARBA00004761"/>
    </source>
</evidence>
<dbReference type="EMBL" id="CP108135">
    <property type="protein sequence ID" value="WTP64680.1"/>
    <property type="molecule type" value="Genomic_DNA"/>
</dbReference>
<dbReference type="SUPFAM" id="SSF51569">
    <property type="entry name" value="Aldolase"/>
    <property type="match status" value="1"/>
</dbReference>
<sequence>MHPLSPPDSDTFADVLRRTRLAAIVRGQDPDAALRTVLTLAEEGVALVEVSLNTTDALGVIRRAAAEVGPGTLVGAGTVLTEEDVARAHEAGAGWMVTPALTESVAASVRAGLPVLAGALTPTEAVAARRAGADAVKLFPASLGGPAYLKALRDPFPDMPIVPVGGVDLAGAERYLAHGAVAVGVGSPLVGDAAHGGDLAALRQRARGFVALCSAGTREDV</sequence>
<evidence type="ECO:0000256" key="5">
    <source>
        <dbReference type="ARBA" id="ARBA00023277"/>
    </source>
</evidence>
<dbReference type="PROSITE" id="PS00160">
    <property type="entry name" value="ALDOLASE_KDPG_KHG_2"/>
    <property type="match status" value="1"/>
</dbReference>
<comment type="similarity">
    <text evidence="2">Belongs to the KHG/KDPG aldolase family.</text>
</comment>
<dbReference type="RefSeq" id="WP_051800360.1">
    <property type="nucleotide sequence ID" value="NZ_CP108135.1"/>
</dbReference>
<keyword evidence="4" id="KW-0456">Lyase</keyword>
<dbReference type="CDD" id="cd00452">
    <property type="entry name" value="KDPG_aldolase"/>
    <property type="match status" value="1"/>
</dbReference>
<reference evidence="6 7" key="1">
    <citation type="submission" date="2022-10" db="EMBL/GenBank/DDBJ databases">
        <title>The complete genomes of actinobacterial strains from the NBC collection.</title>
        <authorList>
            <person name="Joergensen T.S."/>
            <person name="Alvarez Arevalo M."/>
            <person name="Sterndorff E.B."/>
            <person name="Faurdal D."/>
            <person name="Vuksanovic O."/>
            <person name="Mourched A.-S."/>
            <person name="Charusanti P."/>
            <person name="Shaw S."/>
            <person name="Blin K."/>
            <person name="Weber T."/>
        </authorList>
    </citation>
    <scope>NUCLEOTIDE SEQUENCE [LARGE SCALE GENOMIC DNA]</scope>
    <source>
        <strain evidence="6 7">NBC_00185</strain>
    </source>
</reference>
<accession>A0ABZ1K0L6</accession>
<proteinExistence type="inferred from homology"/>
<name>A0ABZ1K0L6_9ACTN</name>
<dbReference type="InterPro" id="IPR031338">
    <property type="entry name" value="KDPG/KHG_AS_2"/>
</dbReference>
<gene>
    <name evidence="6" type="ORF">OG560_04375</name>
</gene>
<dbReference type="InterPro" id="IPR000887">
    <property type="entry name" value="Aldlse_KDPG_KHG"/>
</dbReference>
<comment type="pathway">
    <text evidence="1">Carbohydrate acid metabolism.</text>
</comment>
<dbReference type="InterPro" id="IPR013785">
    <property type="entry name" value="Aldolase_TIM"/>
</dbReference>
<dbReference type="PANTHER" id="PTHR30246">
    <property type="entry name" value="2-KETO-3-DEOXY-6-PHOSPHOGLUCONATE ALDOLASE"/>
    <property type="match status" value="1"/>
</dbReference>
<evidence type="ECO:0000256" key="4">
    <source>
        <dbReference type="ARBA" id="ARBA00023239"/>
    </source>
</evidence>